<dbReference type="AlphaFoldDB" id="A0AAV4VLA2"/>
<gene>
    <name evidence="1" type="ORF">CEXT_447621</name>
</gene>
<sequence length="82" mass="9408">MLFLPSYPPCAIKTEQLHQECRDPFVCEESTLHSNFTAVPSRCSIIKCVLATWTYIDRWDNRRGGSLSIHKAWLDDVGRAQP</sequence>
<accession>A0AAV4VLA2</accession>
<keyword evidence="2" id="KW-1185">Reference proteome</keyword>
<evidence type="ECO:0000313" key="1">
    <source>
        <dbReference type="EMBL" id="GIY70621.1"/>
    </source>
</evidence>
<organism evidence="1 2">
    <name type="scientific">Caerostris extrusa</name>
    <name type="common">Bark spider</name>
    <name type="synonym">Caerostris bankana</name>
    <dbReference type="NCBI Taxonomy" id="172846"/>
    <lineage>
        <taxon>Eukaryota</taxon>
        <taxon>Metazoa</taxon>
        <taxon>Ecdysozoa</taxon>
        <taxon>Arthropoda</taxon>
        <taxon>Chelicerata</taxon>
        <taxon>Arachnida</taxon>
        <taxon>Araneae</taxon>
        <taxon>Araneomorphae</taxon>
        <taxon>Entelegynae</taxon>
        <taxon>Araneoidea</taxon>
        <taxon>Araneidae</taxon>
        <taxon>Caerostris</taxon>
    </lineage>
</organism>
<comment type="caution">
    <text evidence="1">The sequence shown here is derived from an EMBL/GenBank/DDBJ whole genome shotgun (WGS) entry which is preliminary data.</text>
</comment>
<protein>
    <submittedName>
        <fullName evidence="1">Uncharacterized protein</fullName>
    </submittedName>
</protein>
<name>A0AAV4VLA2_CAEEX</name>
<evidence type="ECO:0000313" key="2">
    <source>
        <dbReference type="Proteomes" id="UP001054945"/>
    </source>
</evidence>
<dbReference type="Proteomes" id="UP001054945">
    <property type="component" value="Unassembled WGS sequence"/>
</dbReference>
<proteinExistence type="predicted"/>
<dbReference type="EMBL" id="BPLR01014697">
    <property type="protein sequence ID" value="GIY70621.1"/>
    <property type="molecule type" value="Genomic_DNA"/>
</dbReference>
<reference evidence="1 2" key="1">
    <citation type="submission" date="2021-06" db="EMBL/GenBank/DDBJ databases">
        <title>Caerostris extrusa draft genome.</title>
        <authorList>
            <person name="Kono N."/>
            <person name="Arakawa K."/>
        </authorList>
    </citation>
    <scope>NUCLEOTIDE SEQUENCE [LARGE SCALE GENOMIC DNA]</scope>
</reference>